<keyword evidence="1 7" id="KW-0444">Lipid biosynthesis</keyword>
<evidence type="ECO:0000256" key="7">
    <source>
        <dbReference type="HAMAP-Rule" id="MF_00523"/>
    </source>
</evidence>
<dbReference type="NCBIfam" id="TIGR01853">
    <property type="entry name" value="lipid_A_lpxD"/>
    <property type="match status" value="1"/>
</dbReference>
<dbReference type="Gene3D" id="3.40.1390.10">
    <property type="entry name" value="MurE/MurF, N-terminal domain"/>
    <property type="match status" value="1"/>
</dbReference>
<dbReference type="HAMAP" id="MF_00523">
    <property type="entry name" value="LpxD"/>
    <property type="match status" value="1"/>
</dbReference>
<dbReference type="InterPro" id="IPR020573">
    <property type="entry name" value="UDP_GlcNAc_AcTrfase_non-rep"/>
</dbReference>
<keyword evidence="6 7" id="KW-0012">Acyltransferase</keyword>
<dbReference type="RefSeq" id="WP_145051080.1">
    <property type="nucleotide sequence ID" value="NZ_CP036433.1"/>
</dbReference>
<dbReference type="Gene3D" id="2.160.10.10">
    <property type="entry name" value="Hexapeptide repeat proteins"/>
    <property type="match status" value="1"/>
</dbReference>
<dbReference type="AlphaFoldDB" id="A0A518DPL8"/>
<evidence type="ECO:0000256" key="3">
    <source>
        <dbReference type="ARBA" id="ARBA00022679"/>
    </source>
</evidence>
<dbReference type="InterPro" id="IPR001451">
    <property type="entry name" value="Hexapep"/>
</dbReference>
<evidence type="ECO:0000256" key="6">
    <source>
        <dbReference type="ARBA" id="ARBA00023315"/>
    </source>
</evidence>
<dbReference type="Pfam" id="PF04613">
    <property type="entry name" value="LpxD"/>
    <property type="match status" value="1"/>
</dbReference>
<comment type="similarity">
    <text evidence="7">Belongs to the transferase hexapeptide repeat family. LpxD subfamily.</text>
</comment>
<dbReference type="Proteomes" id="UP000317648">
    <property type="component" value="Chromosome"/>
</dbReference>
<feature type="domain" description="UDP-3-O-[3-hydroxymyristoyl] glucosamine N-acyltransferase non-repeat region" evidence="9">
    <location>
        <begin position="21"/>
        <end position="83"/>
    </location>
</feature>
<dbReference type="OrthoDB" id="9784739at2"/>
<organism evidence="10 11">
    <name type="scientific">Lignipirellula cremea</name>
    <dbReference type="NCBI Taxonomy" id="2528010"/>
    <lineage>
        <taxon>Bacteria</taxon>
        <taxon>Pseudomonadati</taxon>
        <taxon>Planctomycetota</taxon>
        <taxon>Planctomycetia</taxon>
        <taxon>Pirellulales</taxon>
        <taxon>Pirellulaceae</taxon>
        <taxon>Lignipirellula</taxon>
    </lineage>
</organism>
<keyword evidence="11" id="KW-1185">Reference proteome</keyword>
<evidence type="ECO:0000256" key="5">
    <source>
        <dbReference type="ARBA" id="ARBA00023098"/>
    </source>
</evidence>
<keyword evidence="3 7" id="KW-0808">Transferase</keyword>
<evidence type="ECO:0000256" key="4">
    <source>
        <dbReference type="ARBA" id="ARBA00022737"/>
    </source>
</evidence>
<feature type="active site" description="Proton acceptor" evidence="7">
    <location>
        <position position="237"/>
    </location>
</feature>
<comment type="subunit">
    <text evidence="7">Homotrimer.</text>
</comment>
<gene>
    <name evidence="7 10" type="primary">lpxD</name>
    <name evidence="10" type="ORF">Pla8534_15730</name>
</gene>
<comment type="pathway">
    <text evidence="7">Bacterial outer membrane biogenesis; LPS lipid A biosynthesis.</text>
</comment>
<comment type="catalytic activity">
    <reaction evidence="7">
        <text>a UDP-3-O-[(3R)-3-hydroxyacyl]-alpha-D-glucosamine + a (3R)-hydroxyacyl-[ACP] = a UDP-2-N,3-O-bis[(3R)-3-hydroxyacyl]-alpha-D-glucosamine + holo-[ACP] + H(+)</text>
        <dbReference type="Rhea" id="RHEA:53836"/>
        <dbReference type="Rhea" id="RHEA-COMP:9685"/>
        <dbReference type="Rhea" id="RHEA-COMP:9945"/>
        <dbReference type="ChEBI" id="CHEBI:15378"/>
        <dbReference type="ChEBI" id="CHEBI:64479"/>
        <dbReference type="ChEBI" id="CHEBI:78827"/>
        <dbReference type="ChEBI" id="CHEBI:137740"/>
        <dbReference type="ChEBI" id="CHEBI:137748"/>
        <dbReference type="EC" id="2.3.1.191"/>
    </reaction>
</comment>
<dbReference type="InterPro" id="IPR007691">
    <property type="entry name" value="LpxD"/>
</dbReference>
<evidence type="ECO:0000313" key="11">
    <source>
        <dbReference type="Proteomes" id="UP000317648"/>
    </source>
</evidence>
<dbReference type="PANTHER" id="PTHR43378:SF2">
    <property type="entry name" value="UDP-3-O-ACYLGLUCOSAMINE N-ACYLTRANSFERASE 1, MITOCHONDRIAL-RELATED"/>
    <property type="match status" value="1"/>
</dbReference>
<dbReference type="GO" id="GO:0009245">
    <property type="term" value="P:lipid A biosynthetic process"/>
    <property type="evidence" value="ECO:0007669"/>
    <property type="project" value="UniProtKB-UniRule"/>
</dbReference>
<dbReference type="GO" id="GO:0103118">
    <property type="term" value="F:UDP-3-O-[(3R)-3-hydroxyacyl]-glucosamine N-acyltransferase activity"/>
    <property type="evidence" value="ECO:0007669"/>
    <property type="project" value="UniProtKB-EC"/>
</dbReference>
<dbReference type="EMBL" id="CP036433">
    <property type="protein sequence ID" value="QDU93790.1"/>
    <property type="molecule type" value="Genomic_DNA"/>
</dbReference>
<dbReference type="EC" id="2.3.1.191" evidence="7"/>
<evidence type="ECO:0000256" key="8">
    <source>
        <dbReference type="SAM" id="MobiDB-lite"/>
    </source>
</evidence>
<keyword evidence="5 7" id="KW-0443">Lipid metabolism</keyword>
<feature type="region of interest" description="Disordered" evidence="8">
    <location>
        <begin position="331"/>
        <end position="350"/>
    </location>
</feature>
<dbReference type="GO" id="GO:0016410">
    <property type="term" value="F:N-acyltransferase activity"/>
    <property type="evidence" value="ECO:0007669"/>
    <property type="project" value="InterPro"/>
</dbReference>
<protein>
    <recommendedName>
        <fullName evidence="7">UDP-3-O-acylglucosamine N-acyltransferase</fullName>
        <ecNumber evidence="7">2.3.1.191</ecNumber>
    </recommendedName>
</protein>
<evidence type="ECO:0000313" key="10">
    <source>
        <dbReference type="EMBL" id="QDU93790.1"/>
    </source>
</evidence>
<feature type="compositionally biased region" description="Polar residues" evidence="8">
    <location>
        <begin position="339"/>
        <end position="350"/>
    </location>
</feature>
<name>A0A518DPL8_9BACT</name>
<evidence type="ECO:0000259" key="9">
    <source>
        <dbReference type="Pfam" id="PF04613"/>
    </source>
</evidence>
<dbReference type="KEGG" id="lcre:Pla8534_15730"/>
<proteinExistence type="inferred from homology"/>
<dbReference type="CDD" id="cd03352">
    <property type="entry name" value="LbH_LpxD"/>
    <property type="match status" value="1"/>
</dbReference>
<dbReference type="Pfam" id="PF00132">
    <property type="entry name" value="Hexapep"/>
    <property type="match status" value="3"/>
</dbReference>
<comment type="function">
    <text evidence="7">Catalyzes the N-acylation of UDP-3-O-acylglucosamine using 3-hydroxyacyl-ACP as the acyl donor. Is involved in the biosynthesis of lipid A, a phosphorylated glycolipid that anchors the lipopolysaccharide to the outer membrane of the cell.</text>
</comment>
<keyword evidence="4 7" id="KW-0677">Repeat</keyword>
<keyword evidence="2 7" id="KW-0441">Lipid A biosynthesis</keyword>
<accession>A0A518DPL8</accession>
<dbReference type="UniPathway" id="UPA00973"/>
<dbReference type="NCBIfam" id="NF002060">
    <property type="entry name" value="PRK00892.1"/>
    <property type="match status" value="1"/>
</dbReference>
<dbReference type="SUPFAM" id="SSF51161">
    <property type="entry name" value="Trimeric LpxA-like enzymes"/>
    <property type="match status" value="1"/>
</dbReference>
<reference evidence="10 11" key="1">
    <citation type="submission" date="2019-02" db="EMBL/GenBank/DDBJ databases">
        <title>Deep-cultivation of Planctomycetes and their phenomic and genomic characterization uncovers novel biology.</title>
        <authorList>
            <person name="Wiegand S."/>
            <person name="Jogler M."/>
            <person name="Boedeker C."/>
            <person name="Pinto D."/>
            <person name="Vollmers J."/>
            <person name="Rivas-Marin E."/>
            <person name="Kohn T."/>
            <person name="Peeters S.H."/>
            <person name="Heuer A."/>
            <person name="Rast P."/>
            <person name="Oberbeckmann S."/>
            <person name="Bunk B."/>
            <person name="Jeske O."/>
            <person name="Meyerdierks A."/>
            <person name="Storesund J.E."/>
            <person name="Kallscheuer N."/>
            <person name="Luecker S."/>
            <person name="Lage O.M."/>
            <person name="Pohl T."/>
            <person name="Merkel B.J."/>
            <person name="Hornburger P."/>
            <person name="Mueller R.-W."/>
            <person name="Bruemmer F."/>
            <person name="Labrenz M."/>
            <person name="Spormann A.M."/>
            <person name="Op den Camp H."/>
            <person name="Overmann J."/>
            <person name="Amann R."/>
            <person name="Jetten M.S.M."/>
            <person name="Mascher T."/>
            <person name="Medema M.H."/>
            <person name="Devos D.P."/>
            <person name="Kaster A.-K."/>
            <person name="Ovreas L."/>
            <person name="Rohde M."/>
            <person name="Galperin M.Y."/>
            <person name="Jogler C."/>
        </authorList>
    </citation>
    <scope>NUCLEOTIDE SEQUENCE [LARGE SCALE GENOMIC DNA]</scope>
    <source>
        <strain evidence="10 11">Pla85_3_4</strain>
    </source>
</reference>
<dbReference type="PANTHER" id="PTHR43378">
    <property type="entry name" value="UDP-3-O-ACYLGLUCOSAMINE N-ACYLTRANSFERASE"/>
    <property type="match status" value="1"/>
</dbReference>
<evidence type="ECO:0000256" key="1">
    <source>
        <dbReference type="ARBA" id="ARBA00022516"/>
    </source>
</evidence>
<dbReference type="GO" id="GO:0016020">
    <property type="term" value="C:membrane"/>
    <property type="evidence" value="ECO:0007669"/>
    <property type="project" value="GOC"/>
</dbReference>
<sequence>MAILLRQLAELVGGRLHGDGDLPILGAATIRDAQPGDITLADHPRHLPAAGECAAVAVVVAAGPSPDKPHLVVDNVHRAFRLIVAEFRPPSRETASGVSPAAQISPTARIGQNVTIYPRAYIGDQVEIGDGCIVHSGVSIMAGCRLGSQVVVYPNAVLYEDIQVGDRSVIHASAVIGCWGFGYETVNGKHQLLAQLGGVQIGSDVEIGAGSTIDRGAYTPTTIGDGTKIDNQVMIGHNCRIGRGNFICAQVGIAGSSSTGDYVVMAGQVGVGDHVDIGDQVRLAAKGGVMQDITESGDYCGAPAIPLREFFLMQAALHRLPEMRKQLRRLQDKVDSLSKGASTPVTKEAA</sequence>
<dbReference type="InterPro" id="IPR011004">
    <property type="entry name" value="Trimer_LpxA-like_sf"/>
</dbReference>
<evidence type="ECO:0000256" key="2">
    <source>
        <dbReference type="ARBA" id="ARBA00022556"/>
    </source>
</evidence>